<keyword evidence="1" id="KW-0472">Membrane</keyword>
<dbReference type="Pfam" id="PF00149">
    <property type="entry name" value="Metallophos"/>
    <property type="match status" value="1"/>
</dbReference>
<protein>
    <submittedName>
        <fullName evidence="3">Metallophosphoesterase</fullName>
    </submittedName>
</protein>
<comment type="caution">
    <text evidence="3">The sequence shown here is derived from an EMBL/GenBank/DDBJ whole genome shotgun (WGS) entry which is preliminary data.</text>
</comment>
<sequence length="395" mass="44746">MTAFLLAPFYILVNVYVVRWMIRWMGACSHIFQSAVFRAVFIIFYILIASSLLTGFLINKPEFLHRILKNTGNYFLGTFLYIILVIVVVDLVRLILKYVFHARFLEFRSTFVITGFVCMALIILISVYGILHVGTIKVTPYEVTVNKKVKDMDSLKIVLLADTHFGYSINCRHAQKMVEKINAQDPDIVCIAGDIFDNDYDAISDPEGVCNALKSIKSRYGVYACWGNHDLDEPILAGFTFGGKKKDQADPRMEQLLRDANIHLLTDEAELIDDKFYVVGRNDSSRTHKLGGQRLSPAQLTKDLDLDKPIIFIDHQPKQLQETADAGADLDLCGHTHDGQIFPGNLFIHLFWENSFGYLKKDKMHNIVTSGVGVWGPDMRVGTNCEICPITVHFQ</sequence>
<evidence type="ECO:0000256" key="1">
    <source>
        <dbReference type="SAM" id="Phobius"/>
    </source>
</evidence>
<evidence type="ECO:0000259" key="2">
    <source>
        <dbReference type="Pfam" id="PF00149"/>
    </source>
</evidence>
<keyword evidence="1" id="KW-0812">Transmembrane</keyword>
<evidence type="ECO:0000313" key="3">
    <source>
        <dbReference type="EMBL" id="MCU6765540.1"/>
    </source>
</evidence>
<keyword evidence="4" id="KW-1185">Reference proteome</keyword>
<dbReference type="RefSeq" id="WP_158421505.1">
    <property type="nucleotide sequence ID" value="NZ_JAOQJL010000015.1"/>
</dbReference>
<dbReference type="InterPro" id="IPR051158">
    <property type="entry name" value="Metallophosphoesterase_sf"/>
</dbReference>
<dbReference type="Proteomes" id="UP001652409">
    <property type="component" value="Unassembled WGS sequence"/>
</dbReference>
<proteinExistence type="predicted"/>
<dbReference type="InterPro" id="IPR004843">
    <property type="entry name" value="Calcineurin-like_PHP"/>
</dbReference>
<feature type="domain" description="Calcineurin-like phosphoesterase" evidence="2">
    <location>
        <begin position="155"/>
        <end position="338"/>
    </location>
</feature>
<organism evidence="3 4">
    <name type="scientific">Blautia ammoniilytica</name>
    <dbReference type="NCBI Taxonomy" id="2981782"/>
    <lineage>
        <taxon>Bacteria</taxon>
        <taxon>Bacillati</taxon>
        <taxon>Bacillota</taxon>
        <taxon>Clostridia</taxon>
        <taxon>Lachnospirales</taxon>
        <taxon>Lachnospiraceae</taxon>
        <taxon>Blautia</taxon>
    </lineage>
</organism>
<keyword evidence="1" id="KW-1133">Transmembrane helix</keyword>
<dbReference type="InterPro" id="IPR029052">
    <property type="entry name" value="Metallo-depent_PP-like"/>
</dbReference>
<name>A0ABT2TTN1_9FIRM</name>
<feature type="transmembrane region" description="Helical" evidence="1">
    <location>
        <begin position="78"/>
        <end position="99"/>
    </location>
</feature>
<dbReference type="PANTHER" id="PTHR31302">
    <property type="entry name" value="TRANSMEMBRANE PROTEIN WITH METALLOPHOSPHOESTERASE DOMAIN-RELATED"/>
    <property type="match status" value="1"/>
</dbReference>
<feature type="transmembrane region" description="Helical" evidence="1">
    <location>
        <begin position="6"/>
        <end position="24"/>
    </location>
</feature>
<dbReference type="SUPFAM" id="SSF56300">
    <property type="entry name" value="Metallo-dependent phosphatases"/>
    <property type="match status" value="1"/>
</dbReference>
<feature type="transmembrane region" description="Helical" evidence="1">
    <location>
        <begin position="111"/>
        <end position="131"/>
    </location>
</feature>
<gene>
    <name evidence="3" type="ORF">OCV61_08955</name>
</gene>
<accession>A0ABT2TTN1</accession>
<evidence type="ECO:0000313" key="4">
    <source>
        <dbReference type="Proteomes" id="UP001652409"/>
    </source>
</evidence>
<dbReference type="EMBL" id="JAOQJL010000015">
    <property type="protein sequence ID" value="MCU6765540.1"/>
    <property type="molecule type" value="Genomic_DNA"/>
</dbReference>
<reference evidence="3 4" key="1">
    <citation type="journal article" date="2021" name="ISME Commun">
        <title>Automated analysis of genomic sequences facilitates high-throughput and comprehensive description of bacteria.</title>
        <authorList>
            <person name="Hitch T.C.A."/>
        </authorList>
    </citation>
    <scope>NUCLEOTIDE SEQUENCE [LARGE SCALE GENOMIC DNA]</scope>
    <source>
        <strain evidence="3 4">Sanger_23</strain>
    </source>
</reference>
<dbReference type="Gene3D" id="3.60.21.10">
    <property type="match status" value="1"/>
</dbReference>
<dbReference type="PANTHER" id="PTHR31302:SF0">
    <property type="entry name" value="TRANSMEMBRANE PROTEIN WITH METALLOPHOSPHOESTERASE DOMAIN"/>
    <property type="match status" value="1"/>
</dbReference>
<feature type="transmembrane region" description="Helical" evidence="1">
    <location>
        <begin position="36"/>
        <end position="58"/>
    </location>
</feature>